<keyword evidence="2 4" id="KW-0479">Metal-binding</keyword>
<accession>A0A2N7VRD6</accession>
<dbReference type="SUPFAM" id="SSF46626">
    <property type="entry name" value="Cytochrome c"/>
    <property type="match status" value="1"/>
</dbReference>
<evidence type="ECO:0000259" key="6">
    <source>
        <dbReference type="PROSITE" id="PS51007"/>
    </source>
</evidence>
<evidence type="ECO:0000313" key="7">
    <source>
        <dbReference type="EMBL" id="PMS19713.1"/>
    </source>
</evidence>
<dbReference type="GO" id="GO:0046872">
    <property type="term" value="F:metal ion binding"/>
    <property type="evidence" value="ECO:0007669"/>
    <property type="project" value="UniProtKB-KW"/>
</dbReference>
<evidence type="ECO:0000256" key="3">
    <source>
        <dbReference type="ARBA" id="ARBA00023004"/>
    </source>
</evidence>
<dbReference type="EMBL" id="PNYA01000010">
    <property type="protein sequence ID" value="PMS19713.1"/>
    <property type="molecule type" value="Genomic_DNA"/>
</dbReference>
<keyword evidence="1 4" id="KW-0349">Heme</keyword>
<dbReference type="OrthoDB" id="9808312at2"/>
<organism evidence="7 8">
    <name type="scientific">Trinickia dabaoshanensis</name>
    <dbReference type="NCBI Taxonomy" id="564714"/>
    <lineage>
        <taxon>Bacteria</taxon>
        <taxon>Pseudomonadati</taxon>
        <taxon>Pseudomonadota</taxon>
        <taxon>Betaproteobacteria</taxon>
        <taxon>Burkholderiales</taxon>
        <taxon>Burkholderiaceae</taxon>
        <taxon>Trinickia</taxon>
    </lineage>
</organism>
<dbReference type="AlphaFoldDB" id="A0A2N7VRD6"/>
<keyword evidence="3 4" id="KW-0408">Iron</keyword>
<comment type="caution">
    <text evidence="7">The sequence shown here is derived from an EMBL/GenBank/DDBJ whole genome shotgun (WGS) entry which is preliminary data.</text>
</comment>
<feature type="domain" description="Cytochrome c" evidence="6">
    <location>
        <begin position="32"/>
        <end position="130"/>
    </location>
</feature>
<gene>
    <name evidence="7" type="ORF">C0Z18_12795</name>
</gene>
<evidence type="ECO:0000313" key="8">
    <source>
        <dbReference type="Proteomes" id="UP000235616"/>
    </source>
</evidence>
<protein>
    <submittedName>
        <fullName evidence="7">Cytochrome c, class I</fullName>
    </submittedName>
</protein>
<dbReference type="GO" id="GO:0020037">
    <property type="term" value="F:heme binding"/>
    <property type="evidence" value="ECO:0007669"/>
    <property type="project" value="InterPro"/>
</dbReference>
<dbReference type="Gene3D" id="1.10.760.10">
    <property type="entry name" value="Cytochrome c-like domain"/>
    <property type="match status" value="1"/>
</dbReference>
<dbReference type="Pfam" id="PF00034">
    <property type="entry name" value="Cytochrom_C"/>
    <property type="match status" value="1"/>
</dbReference>
<sequence>MVKTSRAAAAGLLALASWADAGATPALSRGLDQITAGRAIYRQNCASCHGVHGEGAPNWERPDALGEMPPPPHNASGHTWKHGDGMLYRLVHDGWRDPFNKTSCLTMPSFGTQLTPLEIRSVIEYIKTMWTPEQRAFQRTESRREPFPPEAR</sequence>
<evidence type="ECO:0000256" key="2">
    <source>
        <dbReference type="ARBA" id="ARBA00022723"/>
    </source>
</evidence>
<dbReference type="GO" id="GO:0009055">
    <property type="term" value="F:electron transfer activity"/>
    <property type="evidence" value="ECO:0007669"/>
    <property type="project" value="InterPro"/>
</dbReference>
<name>A0A2N7VRD6_9BURK</name>
<dbReference type="PANTHER" id="PTHR35008:SF4">
    <property type="entry name" value="BLL4482 PROTEIN"/>
    <property type="match status" value="1"/>
</dbReference>
<evidence type="ECO:0000256" key="1">
    <source>
        <dbReference type="ARBA" id="ARBA00022617"/>
    </source>
</evidence>
<proteinExistence type="predicted"/>
<dbReference type="PANTHER" id="PTHR35008">
    <property type="entry name" value="BLL4482 PROTEIN-RELATED"/>
    <property type="match status" value="1"/>
</dbReference>
<dbReference type="PROSITE" id="PS51007">
    <property type="entry name" value="CYTC"/>
    <property type="match status" value="1"/>
</dbReference>
<dbReference type="RefSeq" id="WP_102645786.1">
    <property type="nucleotide sequence ID" value="NZ_PNYA01000010.1"/>
</dbReference>
<dbReference type="Proteomes" id="UP000235616">
    <property type="component" value="Unassembled WGS sequence"/>
</dbReference>
<keyword evidence="5" id="KW-0732">Signal</keyword>
<evidence type="ECO:0000256" key="4">
    <source>
        <dbReference type="PROSITE-ProRule" id="PRU00433"/>
    </source>
</evidence>
<dbReference type="InterPro" id="IPR009056">
    <property type="entry name" value="Cyt_c-like_dom"/>
</dbReference>
<dbReference type="InterPro" id="IPR051459">
    <property type="entry name" value="Cytochrome_c-type_DH"/>
</dbReference>
<evidence type="ECO:0000256" key="5">
    <source>
        <dbReference type="SAM" id="SignalP"/>
    </source>
</evidence>
<feature type="chain" id="PRO_5014976868" evidence="5">
    <location>
        <begin position="22"/>
        <end position="152"/>
    </location>
</feature>
<feature type="signal peptide" evidence="5">
    <location>
        <begin position="1"/>
        <end position="21"/>
    </location>
</feature>
<reference evidence="7 8" key="1">
    <citation type="submission" date="2018-01" db="EMBL/GenBank/DDBJ databases">
        <title>Whole genome analyses suggest that Burkholderia sensu lato contains two further novel genera in the rhizoxinica-symbiotica group Mycetohabitans gen. nov., and Trinickia gen. nov.: implications for the evolution of diazotrophy and nodulation in the Burkholderiaceae.</title>
        <authorList>
            <person name="Estrada-de los Santos P."/>
            <person name="Palmer M."/>
            <person name="Chavez-Ramirez B."/>
            <person name="Beukes C."/>
            <person name="Steenkamp E.T."/>
            <person name="Hirsch A.M."/>
            <person name="Manyaka P."/>
            <person name="Maluk M."/>
            <person name="Lafos M."/>
            <person name="Crook M."/>
            <person name="Gross E."/>
            <person name="Simon M.F."/>
            <person name="Bueno dos Reis Junior F."/>
            <person name="Poole P.S."/>
            <person name="Venter S.N."/>
            <person name="James E.K."/>
        </authorList>
    </citation>
    <scope>NUCLEOTIDE SEQUENCE [LARGE SCALE GENOMIC DNA]</scope>
    <source>
        <strain evidence="7 8">GIMN1.004</strain>
    </source>
</reference>
<dbReference type="InterPro" id="IPR036909">
    <property type="entry name" value="Cyt_c-like_dom_sf"/>
</dbReference>
<keyword evidence="8" id="KW-1185">Reference proteome</keyword>